<dbReference type="AlphaFoldDB" id="A0A2S2PRG2"/>
<reference evidence="1" key="1">
    <citation type="submission" date="2018-04" db="EMBL/GenBank/DDBJ databases">
        <title>Transcriptome of Schizaphis graminum biotype I.</title>
        <authorList>
            <person name="Scully E.D."/>
            <person name="Geib S.M."/>
            <person name="Palmer N.A."/>
            <person name="Koch K."/>
            <person name="Bradshaw J."/>
            <person name="Heng-Moss T."/>
            <person name="Sarath G."/>
        </authorList>
    </citation>
    <scope>NUCLEOTIDE SEQUENCE</scope>
</reference>
<evidence type="ECO:0008006" key="2">
    <source>
        <dbReference type="Google" id="ProtNLM"/>
    </source>
</evidence>
<dbReference type="EMBL" id="GGMR01019441">
    <property type="protein sequence ID" value="MBY32060.1"/>
    <property type="molecule type" value="Transcribed_RNA"/>
</dbReference>
<protein>
    <recommendedName>
        <fullName evidence="2">RNA-directed DNA polymerase</fullName>
    </recommendedName>
</protein>
<accession>A0A2S2PRG2</accession>
<name>A0A2S2PRG2_SCHGA</name>
<gene>
    <name evidence="1" type="ORF">g.966</name>
</gene>
<organism evidence="1">
    <name type="scientific">Schizaphis graminum</name>
    <name type="common">Green bug aphid</name>
    <dbReference type="NCBI Taxonomy" id="13262"/>
    <lineage>
        <taxon>Eukaryota</taxon>
        <taxon>Metazoa</taxon>
        <taxon>Ecdysozoa</taxon>
        <taxon>Arthropoda</taxon>
        <taxon>Hexapoda</taxon>
        <taxon>Insecta</taxon>
        <taxon>Pterygota</taxon>
        <taxon>Neoptera</taxon>
        <taxon>Paraneoptera</taxon>
        <taxon>Hemiptera</taxon>
        <taxon>Sternorrhyncha</taxon>
        <taxon>Aphidomorpha</taxon>
        <taxon>Aphidoidea</taxon>
        <taxon>Aphididae</taxon>
        <taxon>Aphidini</taxon>
        <taxon>Schizaphis</taxon>
    </lineage>
</organism>
<sequence length="102" mass="12122">MIFLININYRLSHLENKENDVSNYRPILLVYNFSKNLEKIVKNRPTSYLKTTKTDLISKNQLSFRPDKTKTGTLYETTKFINNELDYKQNVLAIFFGIIKHF</sequence>
<proteinExistence type="predicted"/>
<evidence type="ECO:0000313" key="1">
    <source>
        <dbReference type="EMBL" id="MBY32060.1"/>
    </source>
</evidence>